<keyword evidence="3" id="KW-1185">Reference proteome</keyword>
<dbReference type="InterPro" id="IPR043154">
    <property type="entry name" value="Sec-1-like_dom1"/>
</dbReference>
<evidence type="ECO:0008006" key="4">
    <source>
        <dbReference type="Google" id="ProtNLM"/>
    </source>
</evidence>
<organism evidence="2 3">
    <name type="scientific">Triparma columacea</name>
    <dbReference type="NCBI Taxonomy" id="722753"/>
    <lineage>
        <taxon>Eukaryota</taxon>
        <taxon>Sar</taxon>
        <taxon>Stramenopiles</taxon>
        <taxon>Ochrophyta</taxon>
        <taxon>Bolidophyceae</taxon>
        <taxon>Parmales</taxon>
        <taxon>Triparmaceae</taxon>
        <taxon>Triparma</taxon>
    </lineage>
</organism>
<dbReference type="InterPro" id="IPR027482">
    <property type="entry name" value="Sec1-like_dom2"/>
</dbReference>
<comment type="caution">
    <text evidence="2">The sequence shown here is derived from an EMBL/GenBank/DDBJ whole genome shotgun (WGS) entry which is preliminary data.</text>
</comment>
<reference evidence="3" key="1">
    <citation type="journal article" date="2023" name="Commun. Biol.">
        <title>Genome analysis of Parmales, the sister group of diatoms, reveals the evolutionary specialization of diatoms from phago-mixotrophs to photoautotrophs.</title>
        <authorList>
            <person name="Ban H."/>
            <person name="Sato S."/>
            <person name="Yoshikawa S."/>
            <person name="Yamada K."/>
            <person name="Nakamura Y."/>
            <person name="Ichinomiya M."/>
            <person name="Sato N."/>
            <person name="Blanc-Mathieu R."/>
            <person name="Endo H."/>
            <person name="Kuwata A."/>
            <person name="Ogata H."/>
        </authorList>
    </citation>
    <scope>NUCLEOTIDE SEQUENCE [LARGE SCALE GENOMIC DNA]</scope>
</reference>
<dbReference type="Gene3D" id="3.90.830.10">
    <property type="entry name" value="Syntaxin Binding Protein 1, Chain A, domain 2"/>
    <property type="match status" value="1"/>
</dbReference>
<dbReference type="Gene3D" id="3.40.50.1910">
    <property type="match status" value="1"/>
</dbReference>
<dbReference type="PANTHER" id="PTHR11679">
    <property type="entry name" value="VESICLE PROTEIN SORTING-ASSOCIATED"/>
    <property type="match status" value="1"/>
</dbReference>
<comment type="similarity">
    <text evidence="1">Belongs to the STXBP/unc-18/SEC1 family.</text>
</comment>
<dbReference type="InterPro" id="IPR036045">
    <property type="entry name" value="Sec1-like_sf"/>
</dbReference>
<dbReference type="Proteomes" id="UP001165065">
    <property type="component" value="Unassembled WGS sequence"/>
</dbReference>
<name>A0A9W7GLG5_9STRA</name>
<dbReference type="SUPFAM" id="SSF56815">
    <property type="entry name" value="Sec1/munc18-like (SM) proteins"/>
    <property type="match status" value="1"/>
</dbReference>
<dbReference type="GO" id="GO:0016192">
    <property type="term" value="P:vesicle-mediated transport"/>
    <property type="evidence" value="ECO:0007669"/>
    <property type="project" value="InterPro"/>
</dbReference>
<accession>A0A9W7GLG5</accession>
<dbReference type="Gene3D" id="3.40.50.2060">
    <property type="match status" value="1"/>
</dbReference>
<dbReference type="Gene3D" id="1.25.40.60">
    <property type="match status" value="1"/>
</dbReference>
<dbReference type="InterPro" id="IPR043127">
    <property type="entry name" value="Sec-1-like_dom3a"/>
</dbReference>
<dbReference type="EMBL" id="BRYA01000319">
    <property type="protein sequence ID" value="GMI46926.1"/>
    <property type="molecule type" value="Genomic_DNA"/>
</dbReference>
<evidence type="ECO:0000313" key="2">
    <source>
        <dbReference type="EMBL" id="GMI46926.1"/>
    </source>
</evidence>
<protein>
    <recommendedName>
        <fullName evidence="4">Sec1-like protein</fullName>
    </recommendedName>
</protein>
<evidence type="ECO:0000256" key="1">
    <source>
        <dbReference type="ARBA" id="ARBA00009884"/>
    </source>
</evidence>
<dbReference type="PIRSF" id="PIRSF005715">
    <property type="entry name" value="VPS45_Sec1"/>
    <property type="match status" value="1"/>
</dbReference>
<dbReference type="Pfam" id="PF00995">
    <property type="entry name" value="Sec1"/>
    <property type="match status" value="1"/>
</dbReference>
<gene>
    <name evidence="2" type="ORF">TrCOL_g9063</name>
</gene>
<dbReference type="InterPro" id="IPR001619">
    <property type="entry name" value="Sec1-like"/>
</dbReference>
<dbReference type="OrthoDB" id="10251230at2759"/>
<proteinExistence type="inferred from homology"/>
<dbReference type="AlphaFoldDB" id="A0A9W7GLG5"/>
<sequence length="569" mass="60672">MTTLAAAQKSALTPLFNNLPTAWSILIYDVPSRSIMSPLLTVQTLRSLGVTLHLLITSSRQPVTGVSGVYLLTPTPSNVDMLISDVNKGLYPSGVHVNWTTKLSRELLERLGRGLVQGGNQGNIKGMWDRHTNFLTMNPNVFTLSIPGSFARSNGGDIKDIEAFVSETAFGLMSVAGCLRESSGDVVVRCEKGGCAEMVGRKLCSLIKGNASGGGKGVGGRPVVVIVDRTKHVKAMCGHSSSYQALMADVLEYKGGKATDGEGGKWEVGEDEEWWGANKFKSFPEAVEGNGKELKEVEKEEAKLRGINPSTTTGLLGAVSDLPALLARKKSLETHTSILTACMQRIGERDIPQFFDVESRLGRGVGEKLEEEVISLIREKGSDGDKVRLAVIYGLSDGVSVGSLQKVWDALPEASKGGKLFDNLTQIRSVSNLGSAMSANTPPHSGNNVLLNLATGVGSSLVAGAREKLAGLVGAGDLASTTRIVNNIMAAREGTEDDEYLYLDPRVHPPAINIPRSQRPRAETVVVFGVGGGGWGEYGNMAVNKGDWNLIYGGTEILEGEEFLKQMAS</sequence>
<evidence type="ECO:0000313" key="3">
    <source>
        <dbReference type="Proteomes" id="UP001165065"/>
    </source>
</evidence>